<gene>
    <name evidence="1" type="ORF">G6F64_015294</name>
</gene>
<proteinExistence type="predicted"/>
<dbReference type="EMBL" id="JAANQT010012507">
    <property type="protein sequence ID" value="KAG1273692.1"/>
    <property type="molecule type" value="Genomic_DNA"/>
</dbReference>
<reference evidence="1" key="1">
    <citation type="journal article" date="2020" name="Microb. Genom.">
        <title>Genetic diversity of clinical and environmental Mucorales isolates obtained from an investigation of mucormycosis cases among solid organ transplant recipients.</title>
        <authorList>
            <person name="Nguyen M.H."/>
            <person name="Kaul D."/>
            <person name="Muto C."/>
            <person name="Cheng S.J."/>
            <person name="Richter R.A."/>
            <person name="Bruno V.M."/>
            <person name="Liu G."/>
            <person name="Beyhan S."/>
            <person name="Sundermann A.J."/>
            <person name="Mounaud S."/>
            <person name="Pasculle A.W."/>
            <person name="Nierman W.C."/>
            <person name="Driscoll E."/>
            <person name="Cumbie R."/>
            <person name="Clancy C.J."/>
            <person name="Dupont C.L."/>
        </authorList>
    </citation>
    <scope>NUCLEOTIDE SEQUENCE</scope>
    <source>
        <strain evidence="1">GL11</strain>
    </source>
</reference>
<accession>A0A9P6WRU2</accession>
<sequence length="109" mass="11680">MVGKNAARAAPILAFAPFNWCSAARMSGRRARRSDGRPAGKVVGSMPSSSLVACSSAAEISGDMGWPTSSVSALRSCAAWRVYCDRLRWAVRSDTSAWLRSSAVDRPWS</sequence>
<name>A0A9P6WRU2_RHIOR</name>
<dbReference type="Proteomes" id="UP000716291">
    <property type="component" value="Unassembled WGS sequence"/>
</dbReference>
<protein>
    <submittedName>
        <fullName evidence="1">Uncharacterized protein</fullName>
    </submittedName>
</protein>
<comment type="caution">
    <text evidence="1">The sequence shown here is derived from an EMBL/GenBank/DDBJ whole genome shotgun (WGS) entry which is preliminary data.</text>
</comment>
<dbReference type="AlphaFoldDB" id="A0A9P6WRU2"/>
<evidence type="ECO:0000313" key="2">
    <source>
        <dbReference type="Proteomes" id="UP000716291"/>
    </source>
</evidence>
<organism evidence="1 2">
    <name type="scientific">Rhizopus oryzae</name>
    <name type="common">Mucormycosis agent</name>
    <name type="synonym">Rhizopus arrhizus var. delemar</name>
    <dbReference type="NCBI Taxonomy" id="64495"/>
    <lineage>
        <taxon>Eukaryota</taxon>
        <taxon>Fungi</taxon>
        <taxon>Fungi incertae sedis</taxon>
        <taxon>Mucoromycota</taxon>
        <taxon>Mucoromycotina</taxon>
        <taxon>Mucoromycetes</taxon>
        <taxon>Mucorales</taxon>
        <taxon>Mucorineae</taxon>
        <taxon>Rhizopodaceae</taxon>
        <taxon>Rhizopus</taxon>
    </lineage>
</organism>
<keyword evidence="2" id="KW-1185">Reference proteome</keyword>
<evidence type="ECO:0000313" key="1">
    <source>
        <dbReference type="EMBL" id="KAG1273692.1"/>
    </source>
</evidence>